<reference evidence="6" key="1">
    <citation type="submission" date="2025-08" db="UniProtKB">
        <authorList>
            <consortium name="RefSeq"/>
        </authorList>
    </citation>
    <scope>IDENTIFICATION</scope>
    <source>
        <tissue evidence="6">Tentacle</tissue>
    </source>
</reference>
<accession>A0A6P8HQ29</accession>
<dbReference type="PANTHER" id="PTHR13710:SF154">
    <property type="entry name" value="RECQ HELICASE, PUTATIVE (AFU_ORTHOLOGUE AFUA_6G14720)-RELATED"/>
    <property type="match status" value="1"/>
</dbReference>
<sequence length="127" mass="14029">MEELKSNGKKQIIAATNALSMGVNFPDIRYVVNWGPARNILDHHQEAGRAGRHNVTSDVVIIFHGQQLSQCEDDVKSFLRASGCLRVASYKAFDESIKPLEQGHDCCTNCRESCLCQGDTCCIQTAN</sequence>
<name>A0A6P8HQ29_ACTTE</name>
<evidence type="ECO:0000256" key="1">
    <source>
        <dbReference type="ARBA" id="ARBA00005446"/>
    </source>
</evidence>
<dbReference type="InterPro" id="IPR001650">
    <property type="entry name" value="Helicase_C-like"/>
</dbReference>
<evidence type="ECO:0000256" key="3">
    <source>
        <dbReference type="ARBA" id="ARBA00034808"/>
    </source>
</evidence>
<protein>
    <recommendedName>
        <fullName evidence="3">DNA 3'-5' helicase</fullName>
        <ecNumber evidence="3">5.6.2.4</ecNumber>
    </recommendedName>
</protein>
<dbReference type="InParanoid" id="A0A6P8HQ29"/>
<dbReference type="GO" id="GO:0005694">
    <property type="term" value="C:chromosome"/>
    <property type="evidence" value="ECO:0007669"/>
    <property type="project" value="TreeGrafter"/>
</dbReference>
<dbReference type="PROSITE" id="PS51194">
    <property type="entry name" value="HELICASE_CTER"/>
    <property type="match status" value="1"/>
</dbReference>
<dbReference type="GeneID" id="116291681"/>
<dbReference type="InterPro" id="IPR027417">
    <property type="entry name" value="P-loop_NTPase"/>
</dbReference>
<gene>
    <name evidence="6" type="primary">LOC116291681</name>
</gene>
<proteinExistence type="inferred from homology"/>
<evidence type="ECO:0000313" key="5">
    <source>
        <dbReference type="Proteomes" id="UP000515163"/>
    </source>
</evidence>
<dbReference type="GO" id="GO:0005737">
    <property type="term" value="C:cytoplasm"/>
    <property type="evidence" value="ECO:0007669"/>
    <property type="project" value="TreeGrafter"/>
</dbReference>
<dbReference type="KEGG" id="aten:116291681"/>
<dbReference type="Gene3D" id="3.40.50.300">
    <property type="entry name" value="P-loop containing nucleotide triphosphate hydrolases"/>
    <property type="match status" value="1"/>
</dbReference>
<comment type="similarity">
    <text evidence="1">Belongs to the helicase family. RecQ subfamily.</text>
</comment>
<organism evidence="5 6">
    <name type="scientific">Actinia tenebrosa</name>
    <name type="common">Australian red waratah sea anemone</name>
    <dbReference type="NCBI Taxonomy" id="6105"/>
    <lineage>
        <taxon>Eukaryota</taxon>
        <taxon>Metazoa</taxon>
        <taxon>Cnidaria</taxon>
        <taxon>Anthozoa</taxon>
        <taxon>Hexacorallia</taxon>
        <taxon>Actiniaria</taxon>
        <taxon>Actiniidae</taxon>
        <taxon>Actinia</taxon>
    </lineage>
</organism>
<dbReference type="RefSeq" id="XP_031554742.1">
    <property type="nucleotide sequence ID" value="XM_031698882.1"/>
</dbReference>
<keyword evidence="5" id="KW-1185">Reference proteome</keyword>
<dbReference type="EC" id="5.6.2.4" evidence="3"/>
<dbReference type="GO" id="GO:0009378">
    <property type="term" value="F:four-way junction helicase activity"/>
    <property type="evidence" value="ECO:0007669"/>
    <property type="project" value="TreeGrafter"/>
</dbReference>
<dbReference type="Proteomes" id="UP000515163">
    <property type="component" value="Unplaced"/>
</dbReference>
<evidence type="ECO:0000256" key="2">
    <source>
        <dbReference type="ARBA" id="ARBA00034617"/>
    </source>
</evidence>
<dbReference type="GO" id="GO:0043138">
    <property type="term" value="F:3'-5' DNA helicase activity"/>
    <property type="evidence" value="ECO:0007669"/>
    <property type="project" value="UniProtKB-EC"/>
</dbReference>
<dbReference type="OrthoDB" id="5986275at2759"/>
<dbReference type="Pfam" id="PF00271">
    <property type="entry name" value="Helicase_C"/>
    <property type="match status" value="1"/>
</dbReference>
<feature type="domain" description="Helicase C-terminal" evidence="4">
    <location>
        <begin position="1"/>
        <end position="105"/>
    </location>
</feature>
<evidence type="ECO:0000313" key="6">
    <source>
        <dbReference type="RefSeq" id="XP_031554742.1"/>
    </source>
</evidence>
<dbReference type="GO" id="GO:0000724">
    <property type="term" value="P:double-strand break repair via homologous recombination"/>
    <property type="evidence" value="ECO:0007669"/>
    <property type="project" value="TreeGrafter"/>
</dbReference>
<dbReference type="PANTHER" id="PTHR13710">
    <property type="entry name" value="DNA HELICASE RECQ FAMILY MEMBER"/>
    <property type="match status" value="1"/>
</dbReference>
<evidence type="ECO:0000259" key="4">
    <source>
        <dbReference type="PROSITE" id="PS51194"/>
    </source>
</evidence>
<dbReference type="AlphaFoldDB" id="A0A6P8HQ29"/>
<comment type="catalytic activity">
    <reaction evidence="2">
        <text>Couples ATP hydrolysis with the unwinding of duplex DNA by translocating in the 3'-5' direction.</text>
        <dbReference type="EC" id="5.6.2.4"/>
    </reaction>
</comment>
<dbReference type="SUPFAM" id="SSF52540">
    <property type="entry name" value="P-loop containing nucleoside triphosphate hydrolases"/>
    <property type="match status" value="1"/>
</dbReference>